<sequence>MSDDAHGCDETHDDKAGAPPLTRAETLVLWGIRAWVTGHRHDIPVMPNLRTAFRAEGAPAAAEAVDDLMGFIGRGAGRTIRVNCPRCRHVTEDERLLLDVVALYQQGETMWAPFLIRAILTPVASRLCGPLFAALAEALSDGGILLPAVASQAPPPDIAAHAIPVGSTIH</sequence>
<gene>
    <name evidence="1" type="ORF">E9232_005233</name>
</gene>
<evidence type="ECO:0000313" key="1">
    <source>
        <dbReference type="EMBL" id="MDR6292693.1"/>
    </source>
</evidence>
<protein>
    <submittedName>
        <fullName evidence="1">Uncharacterized protein</fullName>
    </submittedName>
</protein>
<organism evidence="1 2">
    <name type="scientific">Inquilinus ginsengisoli</name>
    <dbReference type="NCBI Taxonomy" id="363840"/>
    <lineage>
        <taxon>Bacteria</taxon>
        <taxon>Pseudomonadati</taxon>
        <taxon>Pseudomonadota</taxon>
        <taxon>Alphaproteobacteria</taxon>
        <taxon>Rhodospirillales</taxon>
        <taxon>Rhodospirillaceae</taxon>
        <taxon>Inquilinus</taxon>
    </lineage>
</organism>
<dbReference type="RefSeq" id="WP_309799003.1">
    <property type="nucleotide sequence ID" value="NZ_JAVDPW010000009.1"/>
</dbReference>
<keyword evidence="2" id="KW-1185">Reference proteome</keyword>
<comment type="caution">
    <text evidence="1">The sequence shown here is derived from an EMBL/GenBank/DDBJ whole genome shotgun (WGS) entry which is preliminary data.</text>
</comment>
<proteinExistence type="predicted"/>
<accession>A0ABU1JVQ5</accession>
<name>A0ABU1JVQ5_9PROT</name>
<reference evidence="1 2" key="1">
    <citation type="submission" date="2023-07" db="EMBL/GenBank/DDBJ databases">
        <title>Sorghum-associated microbial communities from plants grown in Nebraska, USA.</title>
        <authorList>
            <person name="Schachtman D."/>
        </authorList>
    </citation>
    <scope>NUCLEOTIDE SEQUENCE [LARGE SCALE GENOMIC DNA]</scope>
    <source>
        <strain evidence="1 2">584</strain>
    </source>
</reference>
<dbReference type="Proteomes" id="UP001262410">
    <property type="component" value="Unassembled WGS sequence"/>
</dbReference>
<evidence type="ECO:0000313" key="2">
    <source>
        <dbReference type="Proteomes" id="UP001262410"/>
    </source>
</evidence>
<dbReference type="EMBL" id="JAVDPW010000009">
    <property type="protein sequence ID" value="MDR6292693.1"/>
    <property type="molecule type" value="Genomic_DNA"/>
</dbReference>